<evidence type="ECO:0000313" key="2">
    <source>
        <dbReference type="Proteomes" id="UP000248329"/>
    </source>
</evidence>
<name>A0AC61KYW4_9EURY</name>
<gene>
    <name evidence="1" type="ORF">C4B59_15390</name>
</gene>
<evidence type="ECO:0000313" key="1">
    <source>
        <dbReference type="EMBL" id="PXF57315.1"/>
    </source>
</evidence>
<comment type="caution">
    <text evidence="1">The sequence shown here is derived from an EMBL/GenBank/DDBJ whole genome shotgun (WGS) entry which is preliminary data.</text>
</comment>
<protein>
    <submittedName>
        <fullName evidence="1">Uncharacterized protein</fullName>
    </submittedName>
</protein>
<organism evidence="1 2">
    <name type="scientific">Candidatus Methanogaster sp</name>
    <dbReference type="NCBI Taxonomy" id="3386292"/>
    <lineage>
        <taxon>Archaea</taxon>
        <taxon>Methanobacteriati</taxon>
        <taxon>Methanobacteriota</taxon>
        <taxon>Stenosarchaea group</taxon>
        <taxon>Methanomicrobia</taxon>
        <taxon>Methanosarcinales</taxon>
        <taxon>ANME-2 cluster</taxon>
        <taxon>Candidatus Methanogasteraceae</taxon>
        <taxon>Candidatus Methanogaster</taxon>
    </lineage>
</organism>
<dbReference type="Proteomes" id="UP000248329">
    <property type="component" value="Unassembled WGS sequence"/>
</dbReference>
<dbReference type="EMBL" id="PQXF01000063">
    <property type="protein sequence ID" value="PXF57315.1"/>
    <property type="molecule type" value="Genomic_DNA"/>
</dbReference>
<sequence>MFRQALTSTQAKVILPNTTAPDFCLEDAISGKTICLSNYSNKVVLLDFMTTWCSWCLKETDDVLVPLHNQYYANDSKVVFLSIDIGDSTAQHLQAYAEQHNINFSILMRGRTSGVAEDYGVEGIPTTVIMLCKGTERTVYNTQVGYSPDNLNTFHEWIEEAMKLIPSGDLNHDSILTPADAAIALRIAASGGWDLDADVSGDGSVTSLDALMILQAAAGVINL</sequence>
<accession>A0AC61KYW4</accession>
<proteinExistence type="predicted"/>
<reference evidence="1" key="1">
    <citation type="submission" date="2018-01" db="EMBL/GenBank/DDBJ databases">
        <authorList>
            <person name="Krukenberg V."/>
        </authorList>
    </citation>
    <scope>NUCLEOTIDE SEQUENCE</scope>
    <source>
        <strain evidence="1">E20ANME2</strain>
    </source>
</reference>